<dbReference type="GO" id="GO:0003677">
    <property type="term" value="F:DNA binding"/>
    <property type="evidence" value="ECO:0007669"/>
    <property type="project" value="InterPro"/>
</dbReference>
<proteinExistence type="predicted"/>
<dbReference type="SUPFAM" id="SSF52980">
    <property type="entry name" value="Restriction endonuclease-like"/>
    <property type="match status" value="1"/>
</dbReference>
<dbReference type="InterPro" id="IPR027417">
    <property type="entry name" value="P-loop_NTPase"/>
</dbReference>
<dbReference type="GO" id="GO:0009307">
    <property type="term" value="P:DNA restriction-modification system"/>
    <property type="evidence" value="ECO:0007669"/>
    <property type="project" value="InterPro"/>
</dbReference>
<dbReference type="SUPFAM" id="SSF52540">
    <property type="entry name" value="P-loop containing nucleoside triphosphate hydrolases"/>
    <property type="match status" value="1"/>
</dbReference>
<protein>
    <recommendedName>
        <fullName evidence="2">Restriction endonuclease type IV Mrr domain-containing protein</fullName>
    </recommendedName>
</protein>
<dbReference type="GO" id="GO:0004519">
    <property type="term" value="F:endonuclease activity"/>
    <property type="evidence" value="ECO:0007669"/>
    <property type="project" value="InterPro"/>
</dbReference>
<keyword evidence="4" id="KW-1185">Reference proteome</keyword>
<dbReference type="Gene3D" id="3.40.50.300">
    <property type="entry name" value="P-loop containing nucleotide triphosphate hydrolases"/>
    <property type="match status" value="1"/>
</dbReference>
<accession>A0A5S9F6E4</accession>
<feature type="coiled-coil region" evidence="1">
    <location>
        <begin position="432"/>
        <end position="459"/>
    </location>
</feature>
<evidence type="ECO:0000313" key="4">
    <source>
        <dbReference type="Proteomes" id="UP000326354"/>
    </source>
</evidence>
<sequence length="613" mass="71447">MNDTLNVNFYKQYKWSPKKEEDLQFVGRKYIFEDFRDNIGRLTHHKGRKNRAFIGQRKLGKTALFLRMYNITFWEQKQVIPFYFCFPQREKLKLNEIVVSISMTLLQQALAYITKDENVIAIEDAETMFAYIGDKKYPWLKLLTLQWPKLMKRIEQKNGESCLEEVWNLVSFFSRIFKKKSLLIIDEAQQMEAAIYENDKLISCRGSIAKVIIDSSVLTYISGSKISMLAYEFLDYYISNRFIKYNFHPLVKEEAFELMKLLLPKNSYSGIQEDLFRLTKGNPFYIKAILAENPEYNLEKSKKKSFSSFSKLKEIYDFEVLNRRGTIYQFWQEHFLGNAHLLNGDPKGKKGLTIQILHKIAKSNDYIYFDELRKEFAIKDVKSKMEQLRTADLIDYQPFSERVEGFRDPVLAVSIANIYADVLFSGDRDEQLQKEINEISGLNERIQQLEKNTQQQITAIKNSVVNLDKKVKSAVGKINLVKGRKKEGTIRRRIRIAIQKKKGIFSAYKLEGKVQNAYISTSSGKGCEIDIFAKLKKGRKAIAVIGEVKERKKKVNSTDVEKFVNALALAKIEFEFKHCIAIYISTSGFTKPAQKLLEQYNIRFSENDRVFCS</sequence>
<dbReference type="InterPro" id="IPR007560">
    <property type="entry name" value="Restrct_endonuc_IV_Mrr"/>
</dbReference>
<dbReference type="InterPro" id="IPR011335">
    <property type="entry name" value="Restrct_endonuc-II-like"/>
</dbReference>
<dbReference type="AlphaFoldDB" id="A0A5S9F6E4"/>
<evidence type="ECO:0000259" key="2">
    <source>
        <dbReference type="Pfam" id="PF04471"/>
    </source>
</evidence>
<dbReference type="Proteomes" id="UP000326354">
    <property type="component" value="Chromosome"/>
</dbReference>
<keyword evidence="1" id="KW-0175">Coiled coil</keyword>
<dbReference type="InterPro" id="IPR011856">
    <property type="entry name" value="tRNA_endonuc-like_dom_sf"/>
</dbReference>
<organism evidence="3 4">
    <name type="scientific">Uabimicrobium amorphum</name>
    <dbReference type="NCBI Taxonomy" id="2596890"/>
    <lineage>
        <taxon>Bacteria</taxon>
        <taxon>Pseudomonadati</taxon>
        <taxon>Planctomycetota</taxon>
        <taxon>Candidatus Uabimicrobiia</taxon>
        <taxon>Candidatus Uabimicrobiales</taxon>
        <taxon>Candidatus Uabimicrobiaceae</taxon>
        <taxon>Candidatus Uabimicrobium</taxon>
    </lineage>
</organism>
<reference evidence="3 4" key="1">
    <citation type="submission" date="2019-08" db="EMBL/GenBank/DDBJ databases">
        <title>Complete genome sequence of Candidatus Uab amorphum.</title>
        <authorList>
            <person name="Shiratori T."/>
            <person name="Suzuki S."/>
            <person name="Kakizawa Y."/>
            <person name="Ishida K."/>
        </authorList>
    </citation>
    <scope>NUCLEOTIDE SEQUENCE [LARGE SCALE GENOMIC DNA]</scope>
    <source>
        <strain evidence="3 4">SRT547</strain>
    </source>
</reference>
<feature type="domain" description="Restriction endonuclease type IV Mrr" evidence="2">
    <location>
        <begin position="521"/>
        <end position="606"/>
    </location>
</feature>
<dbReference type="KEGG" id="uam:UABAM_04975"/>
<evidence type="ECO:0000256" key="1">
    <source>
        <dbReference type="SAM" id="Coils"/>
    </source>
</evidence>
<dbReference type="Gene3D" id="3.40.1350.10">
    <property type="match status" value="1"/>
</dbReference>
<evidence type="ECO:0000313" key="3">
    <source>
        <dbReference type="EMBL" id="BBM86589.1"/>
    </source>
</evidence>
<gene>
    <name evidence="3" type="ORF">UABAM_04975</name>
</gene>
<dbReference type="EMBL" id="AP019860">
    <property type="protein sequence ID" value="BBM86589.1"/>
    <property type="molecule type" value="Genomic_DNA"/>
</dbReference>
<dbReference type="Pfam" id="PF04471">
    <property type="entry name" value="Mrr_cat"/>
    <property type="match status" value="1"/>
</dbReference>
<name>A0A5S9F6E4_UABAM</name>
<dbReference type="RefSeq" id="WP_151970638.1">
    <property type="nucleotide sequence ID" value="NZ_AP019860.1"/>
</dbReference>